<keyword evidence="1" id="KW-0255">Endonuclease</keyword>
<sequence>MVTSEEDFVRALRSAAVELGESPTKAQYEELGVTPASGTIQRVMESWNGAKKAAGLETNHSRGSRLGTKPADVSLPDGSSWADLSQDQRWHYKNADRNQQRTLNRRAKHRAWVYEYKRDSGGCCRCGEADPACLDFHHRNDSDKEMTISKMITYGFSKSKLRVEMDKCDILCANCHRKEHHEVPTGVRPTTAGQVDGEE</sequence>
<keyword evidence="1" id="KW-0540">Nuclease</keyword>
<proteinExistence type="predicted"/>
<dbReference type="Proteomes" id="UP000326244">
    <property type="component" value="Unassembled WGS sequence"/>
</dbReference>
<dbReference type="EMBL" id="RQWK01000001">
    <property type="protein sequence ID" value="KAA9411127.1"/>
    <property type="molecule type" value="Genomic_DNA"/>
</dbReference>
<accession>A0A5J5LN81</accession>
<comment type="caution">
    <text evidence="1">The sequence shown here is derived from an EMBL/GenBank/DDBJ whole genome shotgun (WGS) entry which is preliminary data.</text>
</comment>
<dbReference type="InterPro" id="IPR041025">
    <property type="entry name" value="HNH_repeat"/>
</dbReference>
<reference evidence="1 2" key="1">
    <citation type="submission" date="2018-11" db="EMBL/GenBank/DDBJ databases">
        <title>Genomic analysis of Haloarcula hispanica CBA1121.</title>
        <authorList>
            <person name="Kim Y.B."/>
            <person name="Roh S.W."/>
        </authorList>
    </citation>
    <scope>NUCLEOTIDE SEQUENCE [LARGE SCALE GENOMIC DNA]</scope>
    <source>
        <strain evidence="1 2">CBA1121</strain>
    </source>
</reference>
<evidence type="ECO:0000313" key="1">
    <source>
        <dbReference type="EMBL" id="KAA9411127.1"/>
    </source>
</evidence>
<dbReference type="AlphaFoldDB" id="A0A5J5LN81"/>
<organism evidence="1 2">
    <name type="scientific">Haloarcula hispanica</name>
    <dbReference type="NCBI Taxonomy" id="51589"/>
    <lineage>
        <taxon>Archaea</taxon>
        <taxon>Methanobacteriati</taxon>
        <taxon>Methanobacteriota</taxon>
        <taxon>Stenosarchaea group</taxon>
        <taxon>Halobacteria</taxon>
        <taxon>Halobacteriales</taxon>
        <taxon>Haloarculaceae</taxon>
        <taxon>Haloarcula</taxon>
    </lineage>
</organism>
<gene>
    <name evidence="1" type="ORF">EGO51_00710</name>
</gene>
<keyword evidence="1" id="KW-0378">Hydrolase</keyword>
<dbReference type="Pfam" id="PF18780">
    <property type="entry name" value="HNH_repeat"/>
    <property type="match status" value="1"/>
</dbReference>
<evidence type="ECO:0000313" key="2">
    <source>
        <dbReference type="Proteomes" id="UP000326244"/>
    </source>
</evidence>
<protein>
    <submittedName>
        <fullName evidence="1">HNH endonuclease</fullName>
    </submittedName>
</protein>
<name>A0A5J5LN81_HALHI</name>
<dbReference type="GO" id="GO:0004519">
    <property type="term" value="F:endonuclease activity"/>
    <property type="evidence" value="ECO:0007669"/>
    <property type="project" value="UniProtKB-KW"/>
</dbReference>